<feature type="repeat" description="PPR" evidence="3">
    <location>
        <begin position="205"/>
        <end position="239"/>
    </location>
</feature>
<comment type="similarity">
    <text evidence="1">Belongs to the PPR family. P subfamily.</text>
</comment>
<feature type="repeat" description="PPR" evidence="3">
    <location>
        <begin position="170"/>
        <end position="204"/>
    </location>
</feature>
<organism evidence="4 5">
    <name type="scientific">Rhamnella rubrinervis</name>
    <dbReference type="NCBI Taxonomy" id="2594499"/>
    <lineage>
        <taxon>Eukaryota</taxon>
        <taxon>Viridiplantae</taxon>
        <taxon>Streptophyta</taxon>
        <taxon>Embryophyta</taxon>
        <taxon>Tracheophyta</taxon>
        <taxon>Spermatophyta</taxon>
        <taxon>Magnoliopsida</taxon>
        <taxon>eudicotyledons</taxon>
        <taxon>Gunneridae</taxon>
        <taxon>Pentapetalae</taxon>
        <taxon>rosids</taxon>
        <taxon>fabids</taxon>
        <taxon>Rosales</taxon>
        <taxon>Rhamnaceae</taxon>
        <taxon>rhamnoid group</taxon>
        <taxon>Rhamneae</taxon>
        <taxon>Rhamnella</taxon>
    </lineage>
</organism>
<keyword evidence="5" id="KW-1185">Reference proteome</keyword>
<evidence type="ECO:0000256" key="2">
    <source>
        <dbReference type="ARBA" id="ARBA00022737"/>
    </source>
</evidence>
<feature type="repeat" description="PPR" evidence="3">
    <location>
        <begin position="20"/>
        <end position="54"/>
    </location>
</feature>
<dbReference type="InterPro" id="IPR002885">
    <property type="entry name" value="PPR_rpt"/>
</dbReference>
<dbReference type="PROSITE" id="PS51375">
    <property type="entry name" value="PPR"/>
    <property type="match status" value="3"/>
</dbReference>
<dbReference type="NCBIfam" id="TIGR00756">
    <property type="entry name" value="PPR"/>
    <property type="match status" value="3"/>
</dbReference>
<evidence type="ECO:0000313" key="4">
    <source>
        <dbReference type="EMBL" id="KAF3454004.1"/>
    </source>
</evidence>
<proteinExistence type="inferred from homology"/>
<dbReference type="Proteomes" id="UP000796880">
    <property type="component" value="Unassembled WGS sequence"/>
</dbReference>
<dbReference type="PANTHER" id="PTHR47941">
    <property type="entry name" value="PENTATRICOPEPTIDE REPEAT-CONTAINING PROTEIN 3, MITOCHONDRIAL"/>
    <property type="match status" value="1"/>
</dbReference>
<gene>
    <name evidence="4" type="ORF">FNV43_RR04447</name>
</gene>
<evidence type="ECO:0000313" key="5">
    <source>
        <dbReference type="Proteomes" id="UP000796880"/>
    </source>
</evidence>
<dbReference type="EMBL" id="VOIH02000002">
    <property type="protein sequence ID" value="KAF3454004.1"/>
    <property type="molecule type" value="Genomic_DNA"/>
</dbReference>
<evidence type="ECO:0008006" key="6">
    <source>
        <dbReference type="Google" id="ProtNLM"/>
    </source>
</evidence>
<dbReference type="AlphaFoldDB" id="A0A8K0HLY2"/>
<name>A0A8K0HLY2_9ROSA</name>
<dbReference type="Pfam" id="PF01535">
    <property type="entry name" value="PPR"/>
    <property type="match status" value="1"/>
</dbReference>
<dbReference type="Gene3D" id="1.25.40.10">
    <property type="entry name" value="Tetratricopeptide repeat domain"/>
    <property type="match status" value="2"/>
</dbReference>
<dbReference type="Pfam" id="PF13041">
    <property type="entry name" value="PPR_2"/>
    <property type="match status" value="2"/>
</dbReference>
<comment type="caution">
    <text evidence="4">The sequence shown here is derived from an EMBL/GenBank/DDBJ whole genome shotgun (WGS) entry which is preliminary data.</text>
</comment>
<accession>A0A8K0HLY2</accession>
<evidence type="ECO:0000256" key="3">
    <source>
        <dbReference type="PROSITE-ProRule" id="PRU00708"/>
    </source>
</evidence>
<reference evidence="4" key="1">
    <citation type="submission" date="2020-03" db="EMBL/GenBank/DDBJ databases">
        <title>A high-quality chromosome-level genome assembly of a woody plant with both climbing and erect habits, Rhamnella rubrinervis.</title>
        <authorList>
            <person name="Lu Z."/>
            <person name="Yang Y."/>
            <person name="Zhu X."/>
            <person name="Sun Y."/>
        </authorList>
    </citation>
    <scope>NUCLEOTIDE SEQUENCE</scope>
    <source>
        <strain evidence="4">BYM</strain>
        <tissue evidence="4">Leaf</tissue>
    </source>
</reference>
<dbReference type="OrthoDB" id="185373at2759"/>
<keyword evidence="2" id="KW-0677">Repeat</keyword>
<protein>
    <recommendedName>
        <fullName evidence="6">Pentatricopeptide repeat-containing protein</fullName>
    </recommendedName>
</protein>
<sequence length="388" mass="44467">MTSEGCVYLGRMLRDGLLPNVVLYTSLISNYLKKDRFDFAFRLYDLMFKSQISTDHIMYSSLVSGVCRNIKRNKIKGHFPSRESDKAREMLFRLLSKNTFLLKENSIGVSAHSSEEKKCLAMKLIQIIKETNLAPNLYLYNTIISGYFMLEMMQDADHLELMRREGLCPNQVTYTILMDRHLRSGDIDSGIEIFKKMNADCCLPDRFAYNTLLRGLCKGGRLLDALSLLYTMHKRDFSKQKMVALDYLPRQFNSERLLCILYKKNKLQEARIVFDIIGERGKLQISTEGLLVEHGTNSYGFHCIHNPVVCVFSNKFTLHFPWLVPRPHLSYQAQLVAGKSHELVPINCHDQPNQPSTVSGKAILLAAAGCYFVDDEDDVAVHQIHVSY</sequence>
<dbReference type="InterPro" id="IPR011990">
    <property type="entry name" value="TPR-like_helical_dom_sf"/>
</dbReference>
<evidence type="ECO:0000256" key="1">
    <source>
        <dbReference type="ARBA" id="ARBA00007626"/>
    </source>
</evidence>